<dbReference type="GeneID" id="59348365"/>
<gene>
    <name evidence="1" type="ORF">MIND_00922000</name>
</gene>
<evidence type="ECO:0000313" key="1">
    <source>
        <dbReference type="EMBL" id="KAF7296902.1"/>
    </source>
</evidence>
<keyword evidence="2" id="KW-1185">Reference proteome</keyword>
<sequence>MNSTASALDTNDAFMNTVIDPKTRFRQTPESRHQEATTIPGAKIAKHRVLVAGRLHASKTTLVNGAAVCGTTFESGRENIETEIPQSYLFLHDSAGFEAPDSSFRIVTSFLANRGLSRTFSERVHAIWYCICTDTAMRLAPGDFYFFDNDFAQQVPVIVVFTRYRGLVTTAFAELRRTLNRVESKEKRFEKARELLRLGYIDRLKALRFPPTAYVQIDDLLEDSTTLEHLIQTTLALMTEENLRPMVFSVRQNNLDPFMEAAVSAAFDAKDGSGNISQFRMRASNHLWQTSRPVFYDIILISGKWVRNLDSVASAEIGYQNEEPVDLTRAMASLSDDHLVGRVSLPHTGFKLSKARVAATCQSSLSGKHSTRDTSAYTKRADVIATLCICLEQTALESSASMADFPSAFNQAVDAYFAPNSVVRASVNKEISKLSPQDFRETPDPASDRPTRLATAKLVHIIKTHRLRLTT</sequence>
<proteinExistence type="predicted"/>
<reference evidence="1" key="1">
    <citation type="submission" date="2020-05" db="EMBL/GenBank/DDBJ databases">
        <title>Mycena genomes resolve the evolution of fungal bioluminescence.</title>
        <authorList>
            <person name="Tsai I.J."/>
        </authorList>
    </citation>
    <scope>NUCLEOTIDE SEQUENCE</scope>
    <source>
        <strain evidence="1">171206Taipei</strain>
    </source>
</reference>
<evidence type="ECO:0000313" key="2">
    <source>
        <dbReference type="Proteomes" id="UP000636479"/>
    </source>
</evidence>
<dbReference type="Proteomes" id="UP000636479">
    <property type="component" value="Unassembled WGS sequence"/>
</dbReference>
<evidence type="ECO:0008006" key="3">
    <source>
        <dbReference type="Google" id="ProtNLM"/>
    </source>
</evidence>
<accession>A0A8H6SDE9</accession>
<dbReference type="EMBL" id="JACAZF010000008">
    <property type="protein sequence ID" value="KAF7296902.1"/>
    <property type="molecule type" value="Genomic_DNA"/>
</dbReference>
<comment type="caution">
    <text evidence="1">The sequence shown here is derived from an EMBL/GenBank/DDBJ whole genome shotgun (WGS) entry which is preliminary data.</text>
</comment>
<dbReference type="OrthoDB" id="59699at2759"/>
<organism evidence="1 2">
    <name type="scientific">Mycena indigotica</name>
    <dbReference type="NCBI Taxonomy" id="2126181"/>
    <lineage>
        <taxon>Eukaryota</taxon>
        <taxon>Fungi</taxon>
        <taxon>Dikarya</taxon>
        <taxon>Basidiomycota</taxon>
        <taxon>Agaricomycotina</taxon>
        <taxon>Agaricomycetes</taxon>
        <taxon>Agaricomycetidae</taxon>
        <taxon>Agaricales</taxon>
        <taxon>Marasmiineae</taxon>
        <taxon>Mycenaceae</taxon>
        <taxon>Mycena</taxon>
    </lineage>
</organism>
<dbReference type="RefSeq" id="XP_037217261.1">
    <property type="nucleotide sequence ID" value="XM_037365849.1"/>
</dbReference>
<name>A0A8H6SDE9_9AGAR</name>
<dbReference type="AlphaFoldDB" id="A0A8H6SDE9"/>
<protein>
    <recommendedName>
        <fullName evidence="3">G domain-containing protein</fullName>
    </recommendedName>
</protein>